<reference evidence="1" key="2">
    <citation type="submission" date="2023-06" db="EMBL/GenBank/DDBJ databases">
        <authorList>
            <person name="Ma L."/>
            <person name="Liu K.-W."/>
            <person name="Li Z."/>
            <person name="Hsiao Y.-Y."/>
            <person name="Qi Y."/>
            <person name="Fu T."/>
            <person name="Tang G."/>
            <person name="Zhang D."/>
            <person name="Sun W.-H."/>
            <person name="Liu D.-K."/>
            <person name="Li Y."/>
            <person name="Chen G.-Z."/>
            <person name="Liu X.-D."/>
            <person name="Liao X.-Y."/>
            <person name="Jiang Y.-T."/>
            <person name="Yu X."/>
            <person name="Hao Y."/>
            <person name="Huang J."/>
            <person name="Zhao X.-W."/>
            <person name="Ke S."/>
            <person name="Chen Y.-Y."/>
            <person name="Wu W.-L."/>
            <person name="Hsu J.-L."/>
            <person name="Lin Y.-F."/>
            <person name="Huang M.-D."/>
            <person name="Li C.-Y."/>
            <person name="Huang L."/>
            <person name="Wang Z.-W."/>
            <person name="Zhao X."/>
            <person name="Zhong W.-Y."/>
            <person name="Peng D.-H."/>
            <person name="Ahmad S."/>
            <person name="Lan S."/>
            <person name="Zhang J.-S."/>
            <person name="Tsai W.-C."/>
            <person name="Van De Peer Y."/>
            <person name="Liu Z.-J."/>
        </authorList>
    </citation>
    <scope>NUCLEOTIDE SEQUENCE</scope>
    <source>
        <strain evidence="1">CP</strain>
        <tissue evidence="1">Leaves</tissue>
    </source>
</reference>
<protein>
    <submittedName>
        <fullName evidence="1">Uncharacterized protein</fullName>
    </submittedName>
</protein>
<sequence>MALPMVDFAREKVEVNVGGCRGRIRLKRQPVDLSYNRWWREESPVVGDENAGHNEFESGK</sequence>
<reference evidence="1" key="1">
    <citation type="journal article" date="2023" name="Nat. Commun.">
        <title>Diploid and tetraploid genomes of Acorus and the evolution of monocots.</title>
        <authorList>
            <person name="Ma L."/>
            <person name="Liu K.W."/>
            <person name="Li Z."/>
            <person name="Hsiao Y.Y."/>
            <person name="Qi Y."/>
            <person name="Fu T."/>
            <person name="Tang G.D."/>
            <person name="Zhang D."/>
            <person name="Sun W.H."/>
            <person name="Liu D.K."/>
            <person name="Li Y."/>
            <person name="Chen G.Z."/>
            <person name="Liu X.D."/>
            <person name="Liao X.Y."/>
            <person name="Jiang Y.T."/>
            <person name="Yu X."/>
            <person name="Hao Y."/>
            <person name="Huang J."/>
            <person name="Zhao X.W."/>
            <person name="Ke S."/>
            <person name="Chen Y.Y."/>
            <person name="Wu W.L."/>
            <person name="Hsu J.L."/>
            <person name="Lin Y.F."/>
            <person name="Huang M.D."/>
            <person name="Li C.Y."/>
            <person name="Huang L."/>
            <person name="Wang Z.W."/>
            <person name="Zhao X."/>
            <person name="Zhong W.Y."/>
            <person name="Peng D.H."/>
            <person name="Ahmad S."/>
            <person name="Lan S."/>
            <person name="Zhang J.S."/>
            <person name="Tsai W.C."/>
            <person name="Van de Peer Y."/>
            <person name="Liu Z.J."/>
        </authorList>
    </citation>
    <scope>NUCLEOTIDE SEQUENCE</scope>
    <source>
        <strain evidence="1">CP</strain>
    </source>
</reference>
<evidence type="ECO:0000313" key="2">
    <source>
        <dbReference type="Proteomes" id="UP001180020"/>
    </source>
</evidence>
<proteinExistence type="predicted"/>
<dbReference type="Proteomes" id="UP001180020">
    <property type="component" value="Unassembled WGS sequence"/>
</dbReference>
<organism evidence="1 2">
    <name type="scientific">Acorus calamus</name>
    <name type="common">Sweet flag</name>
    <dbReference type="NCBI Taxonomy" id="4465"/>
    <lineage>
        <taxon>Eukaryota</taxon>
        <taxon>Viridiplantae</taxon>
        <taxon>Streptophyta</taxon>
        <taxon>Embryophyta</taxon>
        <taxon>Tracheophyta</taxon>
        <taxon>Spermatophyta</taxon>
        <taxon>Magnoliopsida</taxon>
        <taxon>Liliopsida</taxon>
        <taxon>Acoraceae</taxon>
        <taxon>Acorus</taxon>
    </lineage>
</organism>
<dbReference type="AlphaFoldDB" id="A0AAV9CIH2"/>
<name>A0AAV9CIH2_ACOCL</name>
<gene>
    <name evidence="1" type="ORF">QJS10_CPB19g00532</name>
</gene>
<keyword evidence="2" id="KW-1185">Reference proteome</keyword>
<dbReference type="EMBL" id="JAUJYO010000019">
    <property type="protein sequence ID" value="KAK1288455.1"/>
    <property type="molecule type" value="Genomic_DNA"/>
</dbReference>
<accession>A0AAV9CIH2</accession>
<comment type="caution">
    <text evidence="1">The sequence shown here is derived from an EMBL/GenBank/DDBJ whole genome shotgun (WGS) entry which is preliminary data.</text>
</comment>
<evidence type="ECO:0000313" key="1">
    <source>
        <dbReference type="EMBL" id="KAK1288455.1"/>
    </source>
</evidence>